<protein>
    <submittedName>
        <fullName evidence="1">Tat pathway signal protein</fullName>
    </submittedName>
</protein>
<dbReference type="Proteomes" id="UP001348369">
    <property type="component" value="Chromosome"/>
</dbReference>
<reference evidence="1" key="1">
    <citation type="submission" date="2022-10" db="EMBL/GenBank/DDBJ databases">
        <title>The complete genomes of actinobacterial strains from the NBC collection.</title>
        <authorList>
            <person name="Joergensen T.S."/>
            <person name="Alvarez Arevalo M."/>
            <person name="Sterndorff E.B."/>
            <person name="Faurdal D."/>
            <person name="Vuksanovic O."/>
            <person name="Mourched A.-S."/>
            <person name="Charusanti P."/>
            <person name="Shaw S."/>
            <person name="Blin K."/>
            <person name="Weber T."/>
        </authorList>
    </citation>
    <scope>NUCLEOTIDE SEQUENCE</scope>
    <source>
        <strain evidence="1">NBC 01771</strain>
    </source>
</reference>
<keyword evidence="2" id="KW-1185">Reference proteome</keyword>
<proteinExistence type="predicted"/>
<dbReference type="EMBL" id="CP109109">
    <property type="protein sequence ID" value="WSC01718.1"/>
    <property type="molecule type" value="Genomic_DNA"/>
</dbReference>
<name>A0ACD4ZT81_9ACTN</name>
<evidence type="ECO:0000313" key="1">
    <source>
        <dbReference type="EMBL" id="WSC01718.1"/>
    </source>
</evidence>
<evidence type="ECO:0000313" key="2">
    <source>
        <dbReference type="Proteomes" id="UP001348369"/>
    </source>
</evidence>
<gene>
    <name evidence="1" type="ORF">OG835_35055</name>
</gene>
<sequence>MARSRNTELASAIRETGWSQQQTAARFAEVAAENGASELLGITRSHISQWVLGTQPSGRAPHILCETLSRELRRPITPAAIGLRPESAGTNVVPEWSVDTLNELADLGRTEMERRHALTGAAYSVVGLALPGASWWDAAPERARSRKPVSQRSIGQTEVESVREMAAFFSRRDQRRGGGDGRAALVAYLRTDVAEYLNGHFPSEETRCALYTAAGELSYLSGWMAFDASQHSAAQRYFTLAIRLAAEAGNAPLEGHILRAMAHQANDLGHSAEALKLATASLERKRYSRASARERALLGVVHARTLAATKQRKDAMSALRRAESDLAAADTPADEPGRVMFFTEASLAHETACTLRDLGDLSGAQNEFIRSVRTRNAQLATRTHSVTLGYLGAVQAQQGSIEAACATWSRALDAMDGVQSGRARDTVVQMRRVLSPFRGRNITAVTELDTRARTVLSRIV</sequence>
<accession>A0ACD4ZT81</accession>
<organism evidence="1 2">
    <name type="scientific">Streptomyces scopuliridis</name>
    <dbReference type="NCBI Taxonomy" id="452529"/>
    <lineage>
        <taxon>Bacteria</taxon>
        <taxon>Bacillati</taxon>
        <taxon>Actinomycetota</taxon>
        <taxon>Actinomycetes</taxon>
        <taxon>Kitasatosporales</taxon>
        <taxon>Streptomycetaceae</taxon>
        <taxon>Streptomyces</taxon>
    </lineage>
</organism>